<sequence length="317" mass="36854">MFKTEYIYELLTGLLSNEGYKHFISVVSNFVCKYNWPKSIIVSSETNATKFWSADEIKELTHQFFEWSLAKGKFDNLNKIPESYLSYYFSQILISFVANRIKEEQQKEGLSFEKCRELVISICKENYINNTIEGQDYVFINSFSKDDLKPLEDIESALTYLSKIPIKESTKHFKPLVKIAIEDVFNSIETPISLNKLTIAVFSLFDQKSFNILETKEESISIEEIARLSVKYDKIIQKLLYGLTKVDAKLIFHFLFQNEKEQSLAELADLYNIPKSTFHHKVDTFKKKIASSYTPENEQDGILFIQNISKALDEHSK</sequence>
<protein>
    <submittedName>
        <fullName evidence="1">Uncharacterized protein</fullName>
    </submittedName>
</protein>
<comment type="caution">
    <text evidence="1">The sequence shown here is derived from an EMBL/GenBank/DDBJ whole genome shotgun (WGS) entry which is preliminary data.</text>
</comment>
<dbReference type="Proteomes" id="UP001597414">
    <property type="component" value="Unassembled WGS sequence"/>
</dbReference>
<proteinExistence type="predicted"/>
<gene>
    <name evidence="1" type="ORF">ACFSKV_14630</name>
</gene>
<accession>A0ABW5BBP5</accession>
<reference evidence="2" key="1">
    <citation type="journal article" date="2019" name="Int. J. Syst. Evol. Microbiol.">
        <title>The Global Catalogue of Microorganisms (GCM) 10K type strain sequencing project: providing services to taxonomists for standard genome sequencing and annotation.</title>
        <authorList>
            <consortium name="The Broad Institute Genomics Platform"/>
            <consortium name="The Broad Institute Genome Sequencing Center for Infectious Disease"/>
            <person name="Wu L."/>
            <person name="Ma J."/>
        </authorList>
    </citation>
    <scope>NUCLEOTIDE SEQUENCE [LARGE SCALE GENOMIC DNA]</scope>
    <source>
        <strain evidence="2">KCTC 19812</strain>
    </source>
</reference>
<evidence type="ECO:0000313" key="1">
    <source>
        <dbReference type="EMBL" id="MFD2202811.1"/>
    </source>
</evidence>
<name>A0ABW5BBP5_9BACT</name>
<dbReference type="EMBL" id="JBHUIV010000020">
    <property type="protein sequence ID" value="MFD2202811.1"/>
    <property type="molecule type" value="Genomic_DNA"/>
</dbReference>
<organism evidence="1 2">
    <name type="scientific">Shivajiella indica</name>
    <dbReference type="NCBI Taxonomy" id="872115"/>
    <lineage>
        <taxon>Bacteria</taxon>
        <taxon>Pseudomonadati</taxon>
        <taxon>Bacteroidota</taxon>
        <taxon>Cytophagia</taxon>
        <taxon>Cytophagales</taxon>
        <taxon>Cyclobacteriaceae</taxon>
        <taxon>Shivajiella</taxon>
    </lineage>
</organism>
<keyword evidence="2" id="KW-1185">Reference proteome</keyword>
<evidence type="ECO:0000313" key="2">
    <source>
        <dbReference type="Proteomes" id="UP001597414"/>
    </source>
</evidence>
<dbReference type="RefSeq" id="WP_380804279.1">
    <property type="nucleotide sequence ID" value="NZ_JBHUIV010000020.1"/>
</dbReference>